<protein>
    <submittedName>
        <fullName evidence="2">Uncharacterized protein</fullName>
    </submittedName>
</protein>
<dbReference type="Pfam" id="PF09495">
    <property type="entry name" value="DUF2462"/>
    <property type="match status" value="1"/>
</dbReference>
<dbReference type="EMBL" id="MU004330">
    <property type="protein sequence ID" value="KAF2656985.1"/>
    <property type="molecule type" value="Genomic_DNA"/>
</dbReference>
<gene>
    <name evidence="2" type="ORF">K491DRAFT_595872</name>
</gene>
<evidence type="ECO:0000256" key="1">
    <source>
        <dbReference type="SAM" id="MobiDB-lite"/>
    </source>
</evidence>
<accession>A0A6A6TAH9</accession>
<reference evidence="2" key="1">
    <citation type="journal article" date="2020" name="Stud. Mycol.">
        <title>101 Dothideomycetes genomes: a test case for predicting lifestyles and emergence of pathogens.</title>
        <authorList>
            <person name="Haridas S."/>
            <person name="Albert R."/>
            <person name="Binder M."/>
            <person name="Bloem J."/>
            <person name="Labutti K."/>
            <person name="Salamov A."/>
            <person name="Andreopoulos B."/>
            <person name="Baker S."/>
            <person name="Barry K."/>
            <person name="Bills G."/>
            <person name="Bluhm B."/>
            <person name="Cannon C."/>
            <person name="Castanera R."/>
            <person name="Culley D."/>
            <person name="Daum C."/>
            <person name="Ezra D."/>
            <person name="Gonzalez J."/>
            <person name="Henrissat B."/>
            <person name="Kuo A."/>
            <person name="Liang C."/>
            <person name="Lipzen A."/>
            <person name="Lutzoni F."/>
            <person name="Magnuson J."/>
            <person name="Mondo S."/>
            <person name="Nolan M."/>
            <person name="Ohm R."/>
            <person name="Pangilinan J."/>
            <person name="Park H.-J."/>
            <person name="Ramirez L."/>
            <person name="Alfaro M."/>
            <person name="Sun H."/>
            <person name="Tritt A."/>
            <person name="Yoshinaga Y."/>
            <person name="Zwiers L.-H."/>
            <person name="Turgeon B."/>
            <person name="Goodwin S."/>
            <person name="Spatafora J."/>
            <person name="Crous P."/>
            <person name="Grigoriev I."/>
        </authorList>
    </citation>
    <scope>NUCLEOTIDE SEQUENCE</scope>
    <source>
        <strain evidence="2">CBS 122681</strain>
    </source>
</reference>
<name>A0A6A6TAH9_9PLEO</name>
<dbReference type="Proteomes" id="UP000799324">
    <property type="component" value="Unassembled WGS sequence"/>
</dbReference>
<evidence type="ECO:0000313" key="2">
    <source>
        <dbReference type="EMBL" id="KAF2656985.1"/>
    </source>
</evidence>
<organism evidence="2 3">
    <name type="scientific">Lophiostoma macrostomum CBS 122681</name>
    <dbReference type="NCBI Taxonomy" id="1314788"/>
    <lineage>
        <taxon>Eukaryota</taxon>
        <taxon>Fungi</taxon>
        <taxon>Dikarya</taxon>
        <taxon>Ascomycota</taxon>
        <taxon>Pezizomycotina</taxon>
        <taxon>Dothideomycetes</taxon>
        <taxon>Pleosporomycetidae</taxon>
        <taxon>Pleosporales</taxon>
        <taxon>Lophiostomataceae</taxon>
        <taxon>Lophiostoma</taxon>
    </lineage>
</organism>
<feature type="compositionally biased region" description="Basic residues" evidence="1">
    <location>
        <begin position="19"/>
        <end position="32"/>
    </location>
</feature>
<feature type="region of interest" description="Disordered" evidence="1">
    <location>
        <begin position="1"/>
        <end position="48"/>
    </location>
</feature>
<evidence type="ECO:0000313" key="3">
    <source>
        <dbReference type="Proteomes" id="UP000799324"/>
    </source>
</evidence>
<dbReference type="OrthoDB" id="5239630at2759"/>
<dbReference type="AlphaFoldDB" id="A0A6A6TAH9"/>
<keyword evidence="3" id="KW-1185">Reference proteome</keyword>
<dbReference type="InterPro" id="IPR019034">
    <property type="entry name" value="UPF0390"/>
</dbReference>
<proteinExistence type="predicted"/>
<sequence length="77" mass="8289">MAQGAVKKSSKPTTSKKPTGPKRGARVIKPKKASLISQQKIKKKHAAGLTAQTEKLLAEKAGHLEMLRGGKKDKDKD</sequence>